<dbReference type="PANTHER" id="PTHR14969:SF13">
    <property type="entry name" value="AT30094P"/>
    <property type="match status" value="1"/>
</dbReference>
<dbReference type="SUPFAM" id="SSF48317">
    <property type="entry name" value="Acid phosphatase/Vanadium-dependent haloperoxidase"/>
    <property type="match status" value="1"/>
</dbReference>
<name>A0ABX2CUP7_9CYAN</name>
<feature type="transmembrane region" description="Helical" evidence="1">
    <location>
        <begin position="164"/>
        <end position="184"/>
    </location>
</feature>
<evidence type="ECO:0000313" key="4">
    <source>
        <dbReference type="Proteomes" id="UP000702425"/>
    </source>
</evidence>
<reference evidence="3 4" key="1">
    <citation type="journal article" date="2020" name="Sci. Rep.">
        <title>A novel cyanobacterial geosmin producer, revising GeoA distribution and dispersion patterns in Bacteria.</title>
        <authorList>
            <person name="Churro C."/>
            <person name="Semedo-Aguiar A.P."/>
            <person name="Silva A.D."/>
            <person name="Pereira-Leal J.B."/>
            <person name="Leite R.B."/>
        </authorList>
    </citation>
    <scope>NUCLEOTIDE SEQUENCE [LARGE SCALE GENOMIC DNA]</scope>
    <source>
        <strain evidence="3 4">IPMA8</strain>
    </source>
</reference>
<dbReference type="Proteomes" id="UP000702425">
    <property type="component" value="Unassembled WGS sequence"/>
</dbReference>
<dbReference type="InterPro" id="IPR000326">
    <property type="entry name" value="PAP2/HPO"/>
</dbReference>
<accession>A0ABX2CUP7</accession>
<dbReference type="RefSeq" id="WP_172186484.1">
    <property type="nucleotide sequence ID" value="NZ_CAWPPK010000113.1"/>
</dbReference>
<dbReference type="EMBL" id="SRRZ01000020">
    <property type="protein sequence ID" value="NQE33818.1"/>
    <property type="molecule type" value="Genomic_DNA"/>
</dbReference>
<feature type="transmembrane region" description="Helical" evidence="1">
    <location>
        <begin position="12"/>
        <end position="31"/>
    </location>
</feature>
<evidence type="ECO:0000313" key="3">
    <source>
        <dbReference type="EMBL" id="NQE33818.1"/>
    </source>
</evidence>
<dbReference type="InterPro" id="IPR036938">
    <property type="entry name" value="PAP2/HPO_sf"/>
</dbReference>
<dbReference type="PANTHER" id="PTHR14969">
    <property type="entry name" value="SPHINGOSINE-1-PHOSPHATE PHOSPHOHYDROLASE"/>
    <property type="match status" value="1"/>
</dbReference>
<protein>
    <recommendedName>
        <fullName evidence="2">Phosphatidic acid phosphatase type 2/haloperoxidase domain-containing protein</fullName>
    </recommendedName>
</protein>
<evidence type="ECO:0000259" key="2">
    <source>
        <dbReference type="SMART" id="SM00014"/>
    </source>
</evidence>
<dbReference type="Gene3D" id="1.20.144.10">
    <property type="entry name" value="Phosphatidic acid phosphatase type 2/haloperoxidase"/>
    <property type="match status" value="1"/>
</dbReference>
<keyword evidence="1" id="KW-0472">Membrane</keyword>
<gene>
    <name evidence="3" type="ORF">E5S67_01539</name>
</gene>
<feature type="transmembrane region" description="Helical" evidence="1">
    <location>
        <begin position="190"/>
        <end position="211"/>
    </location>
</feature>
<keyword evidence="1" id="KW-0812">Transmembrane</keyword>
<sequence length="233" mass="25874">MRSKIRSLISIIRLAGLAVAALAMWGFATIAEEVLEKESYAFDTSILLALRKLHTPLGDQIMLGFTFLGEPNLLLVICLMLGIVLLARNHRSEATTIAFAGGGAIGLNLLLKKLFARARPQLWERVVDVKFYSFPSGHAMISMVIYGLLGYFLGSRFPKQRWSIYSLTVVLIAAIGLSRLYLGVHWPTDVIAGYTAGLVWLITCIITLEIWKELRSLTTASKEEFLSPENSQE</sequence>
<keyword evidence="1" id="KW-1133">Transmembrane helix</keyword>
<organism evidence="3 4">
    <name type="scientific">Microcoleus asticus IPMA8</name>
    <dbReference type="NCBI Taxonomy" id="2563858"/>
    <lineage>
        <taxon>Bacteria</taxon>
        <taxon>Bacillati</taxon>
        <taxon>Cyanobacteriota</taxon>
        <taxon>Cyanophyceae</taxon>
        <taxon>Oscillatoriophycideae</taxon>
        <taxon>Oscillatoriales</taxon>
        <taxon>Microcoleaceae</taxon>
        <taxon>Microcoleus</taxon>
        <taxon>Microcoleus asticus</taxon>
    </lineage>
</organism>
<comment type="caution">
    <text evidence="3">The sequence shown here is derived from an EMBL/GenBank/DDBJ whole genome shotgun (WGS) entry which is preliminary data.</text>
</comment>
<feature type="transmembrane region" description="Helical" evidence="1">
    <location>
        <begin position="61"/>
        <end position="87"/>
    </location>
</feature>
<dbReference type="Pfam" id="PF01569">
    <property type="entry name" value="PAP2"/>
    <property type="match status" value="1"/>
</dbReference>
<dbReference type="CDD" id="cd03392">
    <property type="entry name" value="PAP2_like_2"/>
    <property type="match status" value="1"/>
</dbReference>
<feature type="transmembrane region" description="Helical" evidence="1">
    <location>
        <begin position="131"/>
        <end position="152"/>
    </location>
</feature>
<keyword evidence="4" id="KW-1185">Reference proteome</keyword>
<feature type="transmembrane region" description="Helical" evidence="1">
    <location>
        <begin position="94"/>
        <end position="111"/>
    </location>
</feature>
<proteinExistence type="predicted"/>
<evidence type="ECO:0000256" key="1">
    <source>
        <dbReference type="SAM" id="Phobius"/>
    </source>
</evidence>
<dbReference type="SMART" id="SM00014">
    <property type="entry name" value="acidPPc"/>
    <property type="match status" value="1"/>
</dbReference>
<feature type="domain" description="Phosphatidic acid phosphatase type 2/haloperoxidase" evidence="2">
    <location>
        <begin position="92"/>
        <end position="205"/>
    </location>
</feature>